<keyword evidence="2 8" id="KW-0812">Transmembrane</keyword>
<evidence type="ECO:0000256" key="2">
    <source>
        <dbReference type="ARBA" id="ARBA00022692"/>
    </source>
</evidence>
<comment type="subcellular location">
    <subcellularLocation>
        <location evidence="1">Membrane</location>
        <topology evidence="1">Single-pass type I membrane protein</topology>
    </subcellularLocation>
</comment>
<evidence type="ECO:0000313" key="10">
    <source>
        <dbReference type="Proteomes" id="UP001341840"/>
    </source>
</evidence>
<dbReference type="Proteomes" id="UP001341840">
    <property type="component" value="Unassembled WGS sequence"/>
</dbReference>
<evidence type="ECO:0000256" key="4">
    <source>
        <dbReference type="ARBA" id="ARBA00022989"/>
    </source>
</evidence>
<comment type="caution">
    <text evidence="9">The sequence shown here is derived from an EMBL/GenBank/DDBJ whole genome shotgun (WGS) entry which is preliminary data.</text>
</comment>
<dbReference type="EMBL" id="JASCZI010120928">
    <property type="protein sequence ID" value="MED6157775.1"/>
    <property type="molecule type" value="Genomic_DNA"/>
</dbReference>
<keyword evidence="6" id="KW-0675">Receptor</keyword>
<dbReference type="InterPro" id="IPR001611">
    <property type="entry name" value="Leu-rich_rpt"/>
</dbReference>
<dbReference type="Pfam" id="PF00560">
    <property type="entry name" value="LRR_1"/>
    <property type="match status" value="3"/>
</dbReference>
<protein>
    <recommendedName>
        <fullName evidence="11">Verticillium wilt resistance-like protein</fullName>
    </recommendedName>
</protein>
<keyword evidence="3" id="KW-0732">Signal</keyword>
<dbReference type="SUPFAM" id="SSF52058">
    <property type="entry name" value="L domain-like"/>
    <property type="match status" value="1"/>
</dbReference>
<keyword evidence="5 8" id="KW-0472">Membrane</keyword>
<reference evidence="9 10" key="1">
    <citation type="journal article" date="2023" name="Plants (Basel)">
        <title>Bridging the Gap: Combining Genomics and Transcriptomics Approaches to Understand Stylosanthes scabra, an Orphan Legume from the Brazilian Caatinga.</title>
        <authorList>
            <person name="Ferreira-Neto J.R.C."/>
            <person name="da Silva M.D."/>
            <person name="Binneck E."/>
            <person name="de Melo N.F."/>
            <person name="da Silva R.H."/>
            <person name="de Melo A.L.T.M."/>
            <person name="Pandolfi V."/>
            <person name="Bustamante F.O."/>
            <person name="Brasileiro-Vidal A.C."/>
            <person name="Benko-Iseppon A.M."/>
        </authorList>
    </citation>
    <scope>NUCLEOTIDE SEQUENCE [LARGE SCALE GENOMIC DNA]</scope>
    <source>
        <tissue evidence="9">Leaves</tissue>
    </source>
</reference>
<evidence type="ECO:0000256" key="7">
    <source>
        <dbReference type="ARBA" id="ARBA00023180"/>
    </source>
</evidence>
<organism evidence="9 10">
    <name type="scientific">Stylosanthes scabra</name>
    <dbReference type="NCBI Taxonomy" id="79078"/>
    <lineage>
        <taxon>Eukaryota</taxon>
        <taxon>Viridiplantae</taxon>
        <taxon>Streptophyta</taxon>
        <taxon>Embryophyta</taxon>
        <taxon>Tracheophyta</taxon>
        <taxon>Spermatophyta</taxon>
        <taxon>Magnoliopsida</taxon>
        <taxon>eudicotyledons</taxon>
        <taxon>Gunneridae</taxon>
        <taxon>Pentapetalae</taxon>
        <taxon>rosids</taxon>
        <taxon>fabids</taxon>
        <taxon>Fabales</taxon>
        <taxon>Fabaceae</taxon>
        <taxon>Papilionoideae</taxon>
        <taxon>50 kb inversion clade</taxon>
        <taxon>dalbergioids sensu lato</taxon>
        <taxon>Dalbergieae</taxon>
        <taxon>Pterocarpus clade</taxon>
        <taxon>Stylosanthes</taxon>
    </lineage>
</organism>
<dbReference type="PANTHER" id="PTHR48063">
    <property type="entry name" value="LRR RECEPTOR-LIKE KINASE"/>
    <property type="match status" value="1"/>
</dbReference>
<keyword evidence="4 8" id="KW-1133">Transmembrane helix</keyword>
<name>A0ABU6UBE3_9FABA</name>
<dbReference type="InterPro" id="IPR032675">
    <property type="entry name" value="LRR_dom_sf"/>
</dbReference>
<sequence length="270" mass="30436">MHGIIGCPDISSHWQMLQIIDLALNNFSGLLPGKAFKTWKPMMLNEDQVTVVIKGIEVEFVKILTVFTSVDFSSNNLQRPIPEELMNFTGLVALNLSYNALTGHIPPSIGNLRQFESLDLSNNKFVGQIPTQLASLNFLSYLNLSYNQFFGIIPTGTQLQSFSEGSFLGNAGLCGPPLKKNCSVPILPPPPQSKVNSDSGTFVDWSFLSVELGSVFGLGIIIMPLSFCKRWRIWYWKHVDNILYRVFPQLDFVYQQHGGKNYRTLRWRSQ</sequence>
<dbReference type="InterPro" id="IPR046956">
    <property type="entry name" value="RLP23-like"/>
</dbReference>
<evidence type="ECO:0000256" key="5">
    <source>
        <dbReference type="ARBA" id="ARBA00023136"/>
    </source>
</evidence>
<feature type="transmembrane region" description="Helical" evidence="8">
    <location>
        <begin position="205"/>
        <end position="227"/>
    </location>
</feature>
<evidence type="ECO:0000256" key="8">
    <source>
        <dbReference type="SAM" id="Phobius"/>
    </source>
</evidence>
<dbReference type="Gene3D" id="3.80.10.10">
    <property type="entry name" value="Ribonuclease Inhibitor"/>
    <property type="match status" value="1"/>
</dbReference>
<evidence type="ECO:0000256" key="3">
    <source>
        <dbReference type="ARBA" id="ARBA00022729"/>
    </source>
</evidence>
<dbReference type="PANTHER" id="PTHR48063:SF96">
    <property type="entry name" value="LEUCINE-RICH REPEAT-CONTAINING N-TERMINAL PLANT-TYPE DOMAIN-CONTAINING PROTEIN"/>
    <property type="match status" value="1"/>
</dbReference>
<keyword evidence="7" id="KW-0325">Glycoprotein</keyword>
<evidence type="ECO:0000256" key="1">
    <source>
        <dbReference type="ARBA" id="ARBA00004479"/>
    </source>
</evidence>
<gene>
    <name evidence="9" type="ORF">PIB30_026444</name>
</gene>
<evidence type="ECO:0008006" key="11">
    <source>
        <dbReference type="Google" id="ProtNLM"/>
    </source>
</evidence>
<accession>A0ABU6UBE3</accession>
<proteinExistence type="predicted"/>
<evidence type="ECO:0000256" key="6">
    <source>
        <dbReference type="ARBA" id="ARBA00023170"/>
    </source>
</evidence>
<evidence type="ECO:0000313" key="9">
    <source>
        <dbReference type="EMBL" id="MED6157775.1"/>
    </source>
</evidence>
<keyword evidence="10" id="KW-1185">Reference proteome</keyword>